<keyword evidence="2" id="KW-0547">Nucleotide-binding</keyword>
<comment type="caution">
    <text evidence="2">The sequence shown here is derived from an EMBL/GenBank/DDBJ whole genome shotgun (WGS) entry which is preliminary data.</text>
</comment>
<evidence type="ECO:0000313" key="2">
    <source>
        <dbReference type="EMBL" id="MBD8489527.1"/>
    </source>
</evidence>
<dbReference type="InterPro" id="IPR027417">
    <property type="entry name" value="P-loop_NTPase"/>
</dbReference>
<dbReference type="EMBL" id="JACYTQ010000004">
    <property type="protein sequence ID" value="MBD8489527.1"/>
    <property type="molecule type" value="Genomic_DNA"/>
</dbReference>
<dbReference type="InterPro" id="IPR052735">
    <property type="entry name" value="NAD_biosynth-regulator"/>
</dbReference>
<dbReference type="PANTHER" id="PTHR37512:SF1">
    <property type="entry name" value="NADR_TTD14 AAA DOMAIN-CONTAINING PROTEIN"/>
    <property type="match status" value="1"/>
</dbReference>
<keyword evidence="2" id="KW-0067">ATP-binding</keyword>
<evidence type="ECO:0000259" key="1">
    <source>
        <dbReference type="Pfam" id="PF13521"/>
    </source>
</evidence>
<organism evidence="2 3">
    <name type="scientific">Echinicola arenosa</name>
    <dbReference type="NCBI Taxonomy" id="2774144"/>
    <lineage>
        <taxon>Bacteria</taxon>
        <taxon>Pseudomonadati</taxon>
        <taxon>Bacteroidota</taxon>
        <taxon>Cytophagia</taxon>
        <taxon>Cytophagales</taxon>
        <taxon>Cyclobacteriaceae</taxon>
        <taxon>Echinicola</taxon>
    </lineage>
</organism>
<dbReference type="SUPFAM" id="SSF52540">
    <property type="entry name" value="P-loop containing nucleoside triphosphate hydrolases"/>
    <property type="match status" value="1"/>
</dbReference>
<dbReference type="Pfam" id="PF13521">
    <property type="entry name" value="AAA_28"/>
    <property type="match status" value="1"/>
</dbReference>
<evidence type="ECO:0000313" key="3">
    <source>
        <dbReference type="Proteomes" id="UP000647133"/>
    </source>
</evidence>
<reference evidence="2 3" key="1">
    <citation type="submission" date="2020-09" db="EMBL/GenBank/DDBJ databases">
        <title>Echinicola sp. CAU 1574 isolated from sand of Sido Beach.</title>
        <authorList>
            <person name="Kim W."/>
        </authorList>
    </citation>
    <scope>NUCLEOTIDE SEQUENCE [LARGE SCALE GENOMIC DNA]</scope>
    <source>
        <strain evidence="2 3">CAU 1574</strain>
    </source>
</reference>
<dbReference type="PANTHER" id="PTHR37512">
    <property type="entry name" value="TRIFUNCTIONAL NAD BIOSYNTHESIS/REGULATOR PROTEIN NADR"/>
    <property type="match status" value="1"/>
</dbReference>
<dbReference type="RefSeq" id="WP_192010421.1">
    <property type="nucleotide sequence ID" value="NZ_JACYTQ010000004.1"/>
</dbReference>
<sequence>MQQEPKKVVVIGPESTGKSTLTEALASHYGVPWAKEYAREYIENLNREYTYEDLLEIAKGQVEGEEQAAKEANELLICDTDLHVIHIWSEHKYRKTDPWILAQVQQRKYDLYLLLDIDIPWEEDPQREYPDLGMRQFFYDWFERLLSGSGVPVVKVSGDSAQRKAMSIEAIDSLLS</sequence>
<accession>A0ABR9AME4</accession>
<dbReference type="Gene3D" id="3.40.50.300">
    <property type="entry name" value="P-loop containing nucleotide triphosphate hydrolases"/>
    <property type="match status" value="1"/>
</dbReference>
<protein>
    <submittedName>
        <fullName evidence="2">ATP-binding protein</fullName>
    </submittedName>
</protein>
<name>A0ABR9AME4_9BACT</name>
<gene>
    <name evidence="2" type="ORF">IFO69_12300</name>
</gene>
<proteinExistence type="predicted"/>
<dbReference type="InterPro" id="IPR038727">
    <property type="entry name" value="NadR/Ttd14_AAA_dom"/>
</dbReference>
<keyword evidence="3" id="KW-1185">Reference proteome</keyword>
<dbReference type="Proteomes" id="UP000647133">
    <property type="component" value="Unassembled WGS sequence"/>
</dbReference>
<feature type="domain" description="NadR/Ttd14 AAA" evidence="1">
    <location>
        <begin position="7"/>
        <end position="163"/>
    </location>
</feature>
<dbReference type="GO" id="GO:0005524">
    <property type="term" value="F:ATP binding"/>
    <property type="evidence" value="ECO:0007669"/>
    <property type="project" value="UniProtKB-KW"/>
</dbReference>